<dbReference type="PRINTS" id="PR00138">
    <property type="entry name" value="MATRIXIN"/>
</dbReference>
<dbReference type="SUPFAM" id="SSF55486">
    <property type="entry name" value="Metalloproteases ('zincins'), catalytic domain"/>
    <property type="match status" value="1"/>
</dbReference>
<organism evidence="18 19">
    <name type="scientific">Monodelphis domestica</name>
    <name type="common">Gray short-tailed opossum</name>
    <dbReference type="NCBI Taxonomy" id="13616"/>
    <lineage>
        <taxon>Eukaryota</taxon>
        <taxon>Metazoa</taxon>
        <taxon>Chordata</taxon>
        <taxon>Craniata</taxon>
        <taxon>Vertebrata</taxon>
        <taxon>Euteleostomi</taxon>
        <taxon>Mammalia</taxon>
        <taxon>Metatheria</taxon>
        <taxon>Didelphimorphia</taxon>
        <taxon>Didelphidae</taxon>
        <taxon>Monodelphis</taxon>
    </lineage>
</organism>
<dbReference type="Gene3D" id="3.40.390.10">
    <property type="entry name" value="Collagenase (Catalytic Domain)"/>
    <property type="match status" value="1"/>
</dbReference>
<dbReference type="GO" id="GO:0030198">
    <property type="term" value="P:extracellular matrix organization"/>
    <property type="evidence" value="ECO:0000318"/>
    <property type="project" value="GO_Central"/>
</dbReference>
<evidence type="ECO:0000256" key="6">
    <source>
        <dbReference type="ARBA" id="ARBA00022723"/>
    </source>
</evidence>
<dbReference type="InterPro" id="IPR036365">
    <property type="entry name" value="PGBD-like_sf"/>
</dbReference>
<feature type="transmembrane region" description="Helical" evidence="16">
    <location>
        <begin position="29"/>
        <end position="49"/>
    </location>
</feature>
<feature type="binding site" evidence="14">
    <location>
        <position position="218"/>
    </location>
    <ligand>
        <name>Zn(2+)</name>
        <dbReference type="ChEBI" id="CHEBI:29105"/>
        <label>1</label>
    </ligand>
</feature>
<dbReference type="FunFam" id="3.40.390.10:FF:000007">
    <property type="entry name" value="Collagenase 3"/>
    <property type="match status" value="1"/>
</dbReference>
<dbReference type="PANTHER" id="PTHR10201:SF143">
    <property type="entry name" value="MATRILYSIN"/>
    <property type="match status" value="1"/>
</dbReference>
<dbReference type="MEROPS" id="M10.008"/>
<evidence type="ECO:0000256" key="2">
    <source>
        <dbReference type="ARBA" id="ARBA00010370"/>
    </source>
</evidence>
<keyword evidence="6 14" id="KW-0479">Metal-binding</keyword>
<feature type="binding site" evidence="14">
    <location>
        <position position="223"/>
    </location>
    <ligand>
        <name>Ca(2+)</name>
        <dbReference type="ChEBI" id="CHEBI:29108"/>
        <label>3</label>
    </ligand>
</feature>
<dbReference type="GeneID" id="100012296"/>
<dbReference type="InterPro" id="IPR021190">
    <property type="entry name" value="Pept_M10A"/>
</dbReference>
<name>F6TAQ4_MONDO</name>
<feature type="binding site" evidence="14">
    <location>
        <position position="251"/>
    </location>
    <ligand>
        <name>Zn(2+)</name>
        <dbReference type="ChEBI" id="CHEBI:29105"/>
        <label>2</label>
        <note>catalytic</note>
    </ligand>
</feature>
<evidence type="ECO:0000256" key="8">
    <source>
        <dbReference type="ARBA" id="ARBA00022801"/>
    </source>
</evidence>
<evidence type="ECO:0000256" key="4">
    <source>
        <dbReference type="ARBA" id="ARBA00022530"/>
    </source>
</evidence>
<dbReference type="GO" id="GO:0008270">
    <property type="term" value="F:zinc ion binding"/>
    <property type="evidence" value="ECO:0007669"/>
    <property type="project" value="InterPro"/>
</dbReference>
<keyword evidence="4" id="KW-0272">Extracellular matrix</keyword>
<reference evidence="18" key="2">
    <citation type="submission" date="2025-08" db="UniProtKB">
        <authorList>
            <consortium name="Ensembl"/>
        </authorList>
    </citation>
    <scope>IDENTIFICATION</scope>
</reference>
<keyword evidence="3" id="KW-0964">Secreted</keyword>
<dbReference type="InterPro" id="IPR024079">
    <property type="entry name" value="MetalloPept_cat_dom_sf"/>
</dbReference>
<keyword evidence="7" id="KW-0732">Signal</keyword>
<feature type="binding site" evidence="14">
    <location>
        <position position="146"/>
    </location>
    <ligand>
        <name>Ca(2+)</name>
        <dbReference type="ChEBI" id="CHEBI:29108"/>
        <label>1</label>
    </ligand>
</feature>
<dbReference type="PANTHER" id="PTHR10201">
    <property type="entry name" value="MATRIX METALLOPROTEINASE"/>
    <property type="match status" value="1"/>
</dbReference>
<evidence type="ECO:0000256" key="13">
    <source>
        <dbReference type="PIRSR" id="PIRSR621190-1"/>
    </source>
</evidence>
<feature type="binding site" evidence="14">
    <location>
        <position position="198"/>
    </location>
    <ligand>
        <name>Ca(2+)</name>
        <dbReference type="ChEBI" id="CHEBI:29108"/>
        <label>3</label>
    </ligand>
</feature>
<feature type="binding site" evidence="14">
    <location>
        <position position="216"/>
    </location>
    <ligand>
        <name>Ca(2+)</name>
        <dbReference type="ChEBI" id="CHEBI:29108"/>
        <label>2</label>
    </ligand>
</feature>
<feature type="short sequence motif" description="Cysteine switch" evidence="15">
    <location>
        <begin position="112"/>
        <end position="119"/>
    </location>
</feature>
<dbReference type="STRING" id="13616.ENSMODP00000000745"/>
<dbReference type="InterPro" id="IPR006026">
    <property type="entry name" value="Peptidase_Metallo"/>
</dbReference>
<keyword evidence="10 14" id="KW-0106">Calcium</keyword>
<dbReference type="InParanoid" id="F6TAQ4"/>
<keyword evidence="8" id="KW-0378">Hydrolase</keyword>
<comment type="cofactor">
    <cofactor evidence="14">
        <name>Ca(2+)</name>
        <dbReference type="ChEBI" id="CHEBI:29108"/>
    </cofactor>
    <text evidence="14">Can bind about 5 Ca(2+) ions per subunit.</text>
</comment>
<dbReference type="GeneTree" id="ENSGT00940000156340"/>
<dbReference type="Bgee" id="ENSMODG00000000623">
    <property type="expression patterns" value="Expressed in liver and 5 other cell types or tissues"/>
</dbReference>
<sequence length="289" mass="32675">MKNYINLQTGYNYCINYRVLKNSFLTASMLYSALCIVSLWTCSLAFPLLPKINRTYYEQWEVAEEYLNKFYAYSPEPQKKHFENKVKEMQKFFRLEETGLLNHKTMEIIQKPRCGVPDVQNFQLYPFTPKWPSNVVTYRIVSYTSDLPRYKVDQLVEQALGKWSEVSALTFKKVLIGDADIRIGFARGAHGDFYPFDGPGGILAHAFEPGIGIGGDAHFDNDEQWSDGSQLGVNFLFAATHELGHSLGLGHSSDPNAVMYPTYDASNSGDINLSEDDIKGIQALYGKGD</sequence>
<keyword evidence="5" id="KW-0645">Protease</keyword>
<evidence type="ECO:0000313" key="18">
    <source>
        <dbReference type="Ensembl" id="ENSMODP00000000745.3"/>
    </source>
</evidence>
<dbReference type="PROSITE" id="PS00546">
    <property type="entry name" value="CYSTEINE_SWITCH"/>
    <property type="match status" value="1"/>
</dbReference>
<proteinExistence type="inferred from homology"/>
<dbReference type="eggNOG" id="KOG1565">
    <property type="taxonomic scope" value="Eukaryota"/>
</dbReference>
<evidence type="ECO:0000256" key="1">
    <source>
        <dbReference type="ARBA" id="ARBA00004498"/>
    </source>
</evidence>
<dbReference type="Pfam" id="PF01471">
    <property type="entry name" value="PG_binding_1"/>
    <property type="match status" value="1"/>
</dbReference>
<dbReference type="FunCoup" id="F6TAQ4">
    <property type="interactions" value="40"/>
</dbReference>
<dbReference type="CDD" id="cd04278">
    <property type="entry name" value="ZnMc_MMP"/>
    <property type="match status" value="1"/>
</dbReference>
<evidence type="ECO:0000256" key="14">
    <source>
        <dbReference type="PIRSR" id="PIRSR621190-2"/>
    </source>
</evidence>
<keyword evidence="16" id="KW-0812">Transmembrane</keyword>
<dbReference type="HOGENOM" id="CLU_015489_4_1_1"/>
<evidence type="ECO:0000259" key="17">
    <source>
        <dbReference type="SMART" id="SM00235"/>
    </source>
</evidence>
<keyword evidence="16" id="KW-0472">Membrane</keyword>
<feature type="binding site" evidence="14">
    <location>
        <position position="220"/>
    </location>
    <ligand>
        <name>Ca(2+)</name>
        <dbReference type="ChEBI" id="CHEBI:29108"/>
        <label>3</label>
    </ligand>
</feature>
<feature type="binding site" evidence="14">
    <location>
        <position position="190"/>
    </location>
    <ligand>
        <name>Zn(2+)</name>
        <dbReference type="ChEBI" id="CHEBI:29105"/>
        <label>1</label>
    </ligand>
</feature>
<dbReference type="GO" id="GO:0031012">
    <property type="term" value="C:extracellular matrix"/>
    <property type="evidence" value="ECO:0007669"/>
    <property type="project" value="InterPro"/>
</dbReference>
<dbReference type="InterPro" id="IPR021158">
    <property type="entry name" value="Pept_M10A_Zn_BS"/>
</dbReference>
<feature type="binding site" evidence="14">
    <location>
        <position position="259"/>
    </location>
    <ligand>
        <name>Zn(2+)</name>
        <dbReference type="ChEBI" id="CHEBI:29105"/>
        <label>2</label>
        <note>catalytic</note>
    </ligand>
</feature>
<dbReference type="GO" id="GO:0004222">
    <property type="term" value="F:metalloendopeptidase activity"/>
    <property type="evidence" value="ECO:0000318"/>
    <property type="project" value="GO_Central"/>
</dbReference>
<comment type="similarity">
    <text evidence="2">Belongs to the peptidase M10A family.</text>
</comment>
<keyword evidence="12" id="KW-0865">Zymogen</keyword>
<evidence type="ECO:0000313" key="19">
    <source>
        <dbReference type="Proteomes" id="UP000002280"/>
    </source>
</evidence>
<evidence type="ECO:0000256" key="10">
    <source>
        <dbReference type="ARBA" id="ARBA00022837"/>
    </source>
</evidence>
<dbReference type="GO" id="GO:0005615">
    <property type="term" value="C:extracellular space"/>
    <property type="evidence" value="ECO:0000318"/>
    <property type="project" value="GO_Central"/>
</dbReference>
<dbReference type="AlphaFoldDB" id="F6TAQ4"/>
<feature type="binding site" evidence="14">
    <location>
        <position position="223"/>
    </location>
    <ligand>
        <name>Ca(2+)</name>
        <dbReference type="ChEBI" id="CHEBI:29108"/>
        <label>1</label>
    </ligand>
</feature>
<evidence type="ECO:0000256" key="12">
    <source>
        <dbReference type="ARBA" id="ARBA00023145"/>
    </source>
</evidence>
<feature type="binding site" evidence="14">
    <location>
        <position position="197"/>
    </location>
    <ligand>
        <name>Ca(2+)</name>
        <dbReference type="ChEBI" id="CHEBI:29108"/>
        <label>3</label>
    </ligand>
</feature>
<dbReference type="GO" id="GO:0006508">
    <property type="term" value="P:proteolysis"/>
    <property type="evidence" value="ECO:0007669"/>
    <property type="project" value="UniProtKB-KW"/>
</dbReference>
<dbReference type="OrthoDB" id="406838at2759"/>
<dbReference type="KEGG" id="mdo:100012296"/>
<keyword evidence="16" id="KW-1133">Transmembrane helix</keyword>
<reference evidence="18 19" key="1">
    <citation type="journal article" date="2007" name="Nature">
        <title>Genome of the marsupial Monodelphis domestica reveals innovation in non-coding sequences.</title>
        <authorList>
            <person name="Mikkelsen T.S."/>
            <person name="Wakefield M.J."/>
            <person name="Aken B."/>
            <person name="Amemiya C.T."/>
            <person name="Chang J.L."/>
            <person name="Duke S."/>
            <person name="Garber M."/>
            <person name="Gentles A.J."/>
            <person name="Goodstadt L."/>
            <person name="Heger A."/>
            <person name="Jurka J."/>
            <person name="Kamal M."/>
            <person name="Mauceli E."/>
            <person name="Searle S.M."/>
            <person name="Sharpe T."/>
            <person name="Baker M.L."/>
            <person name="Batzer M.A."/>
            <person name="Benos P.V."/>
            <person name="Belov K."/>
            <person name="Clamp M."/>
            <person name="Cook A."/>
            <person name="Cuff J."/>
            <person name="Das R."/>
            <person name="Davidow L."/>
            <person name="Deakin J.E."/>
            <person name="Fazzari M.J."/>
            <person name="Glass J.L."/>
            <person name="Grabherr M."/>
            <person name="Greally J.M."/>
            <person name="Gu W."/>
            <person name="Hore T.A."/>
            <person name="Huttley G.A."/>
            <person name="Kleber M."/>
            <person name="Jirtle R.L."/>
            <person name="Koina E."/>
            <person name="Lee J.T."/>
            <person name="Mahony S."/>
            <person name="Marra M.A."/>
            <person name="Miller R.D."/>
            <person name="Nicholls R.D."/>
            <person name="Oda M."/>
            <person name="Papenfuss A.T."/>
            <person name="Parra Z.E."/>
            <person name="Pollock D.D."/>
            <person name="Ray D.A."/>
            <person name="Schein J.E."/>
            <person name="Speed T.P."/>
            <person name="Thompson K."/>
            <person name="VandeBerg J.L."/>
            <person name="Wade C.M."/>
            <person name="Walker J.A."/>
            <person name="Waters P.D."/>
            <person name="Webber C."/>
            <person name="Weidman J.R."/>
            <person name="Xie X."/>
            <person name="Zody M.C."/>
            <person name="Baldwin J."/>
            <person name="Abdouelleil A."/>
            <person name="Abdulkadir J."/>
            <person name="Abebe A."/>
            <person name="Abera B."/>
            <person name="Abreu J."/>
            <person name="Acer S.C."/>
            <person name="Aftuck L."/>
            <person name="Alexander A."/>
            <person name="An P."/>
            <person name="Anderson E."/>
            <person name="Anderson S."/>
            <person name="Arachi H."/>
            <person name="Azer M."/>
            <person name="Bachantsang P."/>
            <person name="Barry A."/>
            <person name="Bayul T."/>
            <person name="Berlin A."/>
            <person name="Bessette D."/>
            <person name="Bloom T."/>
            <person name="Bloom T."/>
            <person name="Boguslavskiy L."/>
            <person name="Bonnet C."/>
            <person name="Boukhgalter B."/>
            <person name="Bourzgui I."/>
            <person name="Brown A."/>
            <person name="Cahill P."/>
            <person name="Channer S."/>
            <person name="Cheshatsang Y."/>
            <person name="Chuda L."/>
            <person name="Citroen M."/>
            <person name="Collymore A."/>
            <person name="Cooke P."/>
            <person name="Costello M."/>
            <person name="D'Aco K."/>
            <person name="Daza R."/>
            <person name="De Haan G."/>
            <person name="DeGray S."/>
            <person name="DeMaso C."/>
            <person name="Dhargay N."/>
            <person name="Dooley K."/>
            <person name="Dooley E."/>
            <person name="Doricent M."/>
            <person name="Dorje P."/>
            <person name="Dorjee K."/>
            <person name="Dupes A."/>
            <person name="Elong R."/>
            <person name="Falk J."/>
            <person name="Farina A."/>
            <person name="Faro S."/>
            <person name="Ferguson D."/>
            <person name="Fisher S."/>
            <person name="Foley C.D."/>
            <person name="Franke A."/>
            <person name="Friedrich D."/>
            <person name="Gadbois L."/>
            <person name="Gearin G."/>
            <person name="Gearin C.R."/>
            <person name="Giannoukos G."/>
            <person name="Goode T."/>
            <person name="Graham J."/>
            <person name="Grandbois E."/>
            <person name="Grewal S."/>
            <person name="Gyaltsen K."/>
            <person name="Hafez N."/>
            <person name="Hagos B."/>
            <person name="Hall J."/>
            <person name="Henson C."/>
            <person name="Hollinger A."/>
            <person name="Honan T."/>
            <person name="Huard M.D."/>
            <person name="Hughes L."/>
            <person name="Hurhula B."/>
            <person name="Husby M.E."/>
            <person name="Kamat A."/>
            <person name="Kanga B."/>
            <person name="Kashin S."/>
            <person name="Khazanovich D."/>
            <person name="Kisner P."/>
            <person name="Lance K."/>
            <person name="Lara M."/>
            <person name="Lee W."/>
            <person name="Lennon N."/>
            <person name="Letendre F."/>
            <person name="LeVine R."/>
            <person name="Lipovsky A."/>
            <person name="Liu X."/>
            <person name="Liu J."/>
            <person name="Liu S."/>
            <person name="Lokyitsang T."/>
            <person name="Lokyitsang Y."/>
            <person name="Lubonja R."/>
            <person name="Lui A."/>
            <person name="MacDonald P."/>
            <person name="Magnisalis V."/>
            <person name="Maru K."/>
            <person name="Matthews C."/>
            <person name="McCusker W."/>
            <person name="McDonough S."/>
            <person name="Mehta T."/>
            <person name="Meldrim J."/>
            <person name="Meneus L."/>
            <person name="Mihai O."/>
            <person name="Mihalev A."/>
            <person name="Mihova T."/>
            <person name="Mittelman R."/>
            <person name="Mlenga V."/>
            <person name="Montmayeur A."/>
            <person name="Mulrain L."/>
            <person name="Navidi A."/>
            <person name="Naylor J."/>
            <person name="Negash T."/>
            <person name="Nguyen T."/>
            <person name="Nguyen N."/>
            <person name="Nicol R."/>
            <person name="Norbu C."/>
            <person name="Norbu N."/>
            <person name="Novod N."/>
            <person name="O'Neill B."/>
            <person name="Osman S."/>
            <person name="Markiewicz E."/>
            <person name="Oyono O.L."/>
            <person name="Patti C."/>
            <person name="Phunkhang P."/>
            <person name="Pierre F."/>
            <person name="Priest M."/>
            <person name="Raghuraman S."/>
            <person name="Rege F."/>
            <person name="Reyes R."/>
            <person name="Rise C."/>
            <person name="Rogov P."/>
            <person name="Ross K."/>
            <person name="Ryan E."/>
            <person name="Settipalli S."/>
            <person name="Shea T."/>
            <person name="Sherpa N."/>
            <person name="Shi L."/>
            <person name="Shih D."/>
            <person name="Sparrow T."/>
            <person name="Spaulding J."/>
            <person name="Stalker J."/>
            <person name="Stange-Thomann N."/>
            <person name="Stavropoulos S."/>
            <person name="Stone C."/>
            <person name="Strader C."/>
            <person name="Tesfaye S."/>
            <person name="Thomson T."/>
            <person name="Thoulutsang Y."/>
            <person name="Thoulutsang D."/>
            <person name="Topham K."/>
            <person name="Topping I."/>
            <person name="Tsamla T."/>
            <person name="Vassiliev H."/>
            <person name="Vo A."/>
            <person name="Wangchuk T."/>
            <person name="Wangdi T."/>
            <person name="Weiand M."/>
            <person name="Wilkinson J."/>
            <person name="Wilson A."/>
            <person name="Yadav S."/>
            <person name="Young G."/>
            <person name="Yu Q."/>
            <person name="Zembek L."/>
            <person name="Zhong D."/>
            <person name="Zimmer A."/>
            <person name="Zwirko Z."/>
            <person name="Jaffe D.B."/>
            <person name="Alvarez P."/>
            <person name="Brockman W."/>
            <person name="Butler J."/>
            <person name="Chin C."/>
            <person name="Gnerre S."/>
            <person name="MacCallum I."/>
            <person name="Graves J.A."/>
            <person name="Ponting C.P."/>
            <person name="Breen M."/>
            <person name="Samollow P.B."/>
            <person name="Lander E.S."/>
            <person name="Lindblad-Toh K."/>
        </authorList>
    </citation>
    <scope>NUCLEOTIDE SEQUENCE [LARGE SCALE GENOMIC DNA]</scope>
</reference>
<feature type="active site" evidence="13">
    <location>
        <position position="242"/>
    </location>
</feature>
<evidence type="ECO:0000256" key="7">
    <source>
        <dbReference type="ARBA" id="ARBA00022729"/>
    </source>
</evidence>
<keyword evidence="9 14" id="KW-0862">Zinc</keyword>
<dbReference type="SUPFAM" id="SSF47090">
    <property type="entry name" value="PGBD-like"/>
    <property type="match status" value="1"/>
</dbReference>
<dbReference type="OMA" id="RWGIADI"/>
<feature type="binding site" evidence="14">
    <location>
        <position position="180"/>
    </location>
    <ligand>
        <name>Ca(2+)</name>
        <dbReference type="ChEBI" id="CHEBI:29108"/>
        <label>2</label>
    </ligand>
</feature>
<dbReference type="Ensembl" id="ENSMODT00000000762.4">
    <property type="protein sequence ID" value="ENSMODP00000000745.3"/>
    <property type="gene ID" value="ENSMODG00000000623.4"/>
</dbReference>
<evidence type="ECO:0000256" key="11">
    <source>
        <dbReference type="ARBA" id="ARBA00023049"/>
    </source>
</evidence>
<evidence type="ECO:0000256" key="15">
    <source>
        <dbReference type="PIRSR" id="PIRSR621190-5"/>
    </source>
</evidence>
<comment type="cofactor">
    <cofactor evidence="14">
        <name>Zn(2+)</name>
        <dbReference type="ChEBI" id="CHEBI:29105"/>
    </cofactor>
    <text evidence="14">Binds 2 Zn(2+) ions per subunit.</text>
</comment>
<dbReference type="CTD" id="4316"/>
<evidence type="ECO:0000256" key="16">
    <source>
        <dbReference type="SAM" id="Phobius"/>
    </source>
</evidence>
<dbReference type="Proteomes" id="UP000002280">
    <property type="component" value="Chromosome 4"/>
</dbReference>
<comment type="subcellular location">
    <subcellularLocation>
        <location evidence="1">Secreted</location>
        <location evidence="1">Extracellular space</location>
        <location evidence="1">Extracellular matrix</location>
    </subcellularLocation>
</comment>
<feature type="binding site" evidence="14">
    <location>
        <position position="245"/>
    </location>
    <ligand>
        <name>Zn(2+)</name>
        <dbReference type="ChEBI" id="CHEBI:29105"/>
        <label>2</label>
        <note>catalytic</note>
    </ligand>
</feature>
<dbReference type="SMART" id="SM00235">
    <property type="entry name" value="ZnMc"/>
    <property type="match status" value="1"/>
</dbReference>
<dbReference type="RefSeq" id="XP_007495036.3">
    <property type="nucleotide sequence ID" value="XM_007494974.3"/>
</dbReference>
<dbReference type="InterPro" id="IPR002477">
    <property type="entry name" value="Peptidoglycan-bd-like"/>
</dbReference>
<evidence type="ECO:0000256" key="9">
    <source>
        <dbReference type="ARBA" id="ARBA00022833"/>
    </source>
</evidence>
<gene>
    <name evidence="18" type="primary">MMP7</name>
</gene>
<accession>F6TAQ4</accession>
<reference evidence="18" key="3">
    <citation type="submission" date="2025-09" db="UniProtKB">
        <authorList>
            <consortium name="Ensembl"/>
        </authorList>
    </citation>
    <scope>IDENTIFICATION</scope>
</reference>
<protein>
    <recommendedName>
        <fullName evidence="17">Peptidase metallopeptidase domain-containing protein</fullName>
    </recommendedName>
</protein>
<feature type="binding site" evidence="14">
    <location>
        <position position="241"/>
    </location>
    <ligand>
        <name>Zn(2+)</name>
        <dbReference type="ChEBI" id="CHEBI:29105"/>
        <label>2</label>
        <note>catalytic</note>
    </ligand>
</feature>
<feature type="binding site" evidence="14">
    <location>
        <position position="214"/>
    </location>
    <ligand>
        <name>Ca(2+)</name>
        <dbReference type="ChEBI" id="CHEBI:29108"/>
        <label>2</label>
    </ligand>
</feature>
<feature type="binding site" description="in inhibited form" evidence="14">
    <location>
        <position position="114"/>
    </location>
    <ligand>
        <name>Zn(2+)</name>
        <dbReference type="ChEBI" id="CHEBI:29105"/>
        <label>2</label>
        <note>catalytic</note>
    </ligand>
</feature>
<keyword evidence="11" id="KW-0482">Metalloprotease</keyword>
<dbReference type="InterPro" id="IPR001818">
    <property type="entry name" value="Pept_M10_metallopeptidase"/>
</dbReference>
<feature type="binding site" evidence="14">
    <location>
        <position position="192"/>
    </location>
    <ligand>
        <name>Zn(2+)</name>
        <dbReference type="ChEBI" id="CHEBI:29105"/>
        <label>1</label>
    </ligand>
</feature>
<evidence type="ECO:0000256" key="5">
    <source>
        <dbReference type="ARBA" id="ARBA00022670"/>
    </source>
</evidence>
<evidence type="ECO:0000256" key="3">
    <source>
        <dbReference type="ARBA" id="ARBA00022525"/>
    </source>
</evidence>
<feature type="binding site" evidence="14">
    <location>
        <position position="205"/>
    </location>
    <ligand>
        <name>Zn(2+)</name>
        <dbReference type="ChEBI" id="CHEBI:29105"/>
        <label>1</label>
    </ligand>
</feature>
<keyword evidence="19" id="KW-1185">Reference proteome</keyword>
<dbReference type="GO" id="GO:0030574">
    <property type="term" value="P:collagen catabolic process"/>
    <property type="evidence" value="ECO:0000318"/>
    <property type="project" value="GO_Central"/>
</dbReference>
<feature type="domain" description="Peptidase metallopeptidase" evidence="17">
    <location>
        <begin position="127"/>
        <end position="287"/>
    </location>
</feature>
<dbReference type="InterPro" id="IPR033739">
    <property type="entry name" value="M10A_MMP"/>
</dbReference>
<dbReference type="Pfam" id="PF00413">
    <property type="entry name" value="Peptidase_M10"/>
    <property type="match status" value="1"/>
</dbReference>